<feature type="binding site" evidence="6">
    <location>
        <position position="188"/>
    </location>
    <ligand>
        <name>Zn(2+)</name>
        <dbReference type="ChEBI" id="CHEBI:29105"/>
    </ligand>
</feature>
<proteinExistence type="predicted"/>
<keyword evidence="8" id="KW-1185">Reference proteome</keyword>
<evidence type="ECO:0000313" key="8">
    <source>
        <dbReference type="Proteomes" id="UP001153714"/>
    </source>
</evidence>
<dbReference type="AlphaFoldDB" id="A0A9N9W8B2"/>
<evidence type="ECO:0008006" key="9">
    <source>
        <dbReference type="Google" id="ProtNLM"/>
    </source>
</evidence>
<keyword evidence="2" id="KW-0227">DNA damage</keyword>
<keyword evidence="1 6" id="KW-0479">Metal-binding</keyword>
<feature type="binding site" evidence="6">
    <location>
        <position position="192"/>
    </location>
    <ligand>
        <name>Zn(2+)</name>
        <dbReference type="ChEBI" id="CHEBI:29105"/>
    </ligand>
</feature>
<accession>A0A9N9W8B2</accession>
<evidence type="ECO:0000256" key="6">
    <source>
        <dbReference type="PIRSR" id="PIRSR605019-1"/>
    </source>
</evidence>
<evidence type="ECO:0000256" key="4">
    <source>
        <dbReference type="ARBA" id="ARBA00022833"/>
    </source>
</evidence>
<dbReference type="SUPFAM" id="SSF48150">
    <property type="entry name" value="DNA-glycosylase"/>
    <property type="match status" value="1"/>
</dbReference>
<dbReference type="NCBIfam" id="TIGR00624">
    <property type="entry name" value="tag"/>
    <property type="match status" value="1"/>
</dbReference>
<dbReference type="Pfam" id="PF03352">
    <property type="entry name" value="Adenine_glyco"/>
    <property type="match status" value="1"/>
</dbReference>
<evidence type="ECO:0000256" key="3">
    <source>
        <dbReference type="ARBA" id="ARBA00022801"/>
    </source>
</evidence>
<organism evidence="7 8">
    <name type="scientific">Diatraea saccharalis</name>
    <name type="common">sugarcane borer</name>
    <dbReference type="NCBI Taxonomy" id="40085"/>
    <lineage>
        <taxon>Eukaryota</taxon>
        <taxon>Metazoa</taxon>
        <taxon>Ecdysozoa</taxon>
        <taxon>Arthropoda</taxon>
        <taxon>Hexapoda</taxon>
        <taxon>Insecta</taxon>
        <taxon>Pterygota</taxon>
        <taxon>Neoptera</taxon>
        <taxon>Endopterygota</taxon>
        <taxon>Lepidoptera</taxon>
        <taxon>Glossata</taxon>
        <taxon>Ditrysia</taxon>
        <taxon>Pyraloidea</taxon>
        <taxon>Crambidae</taxon>
        <taxon>Crambinae</taxon>
        <taxon>Diatraea</taxon>
    </lineage>
</organism>
<dbReference type="GO" id="GO:0008725">
    <property type="term" value="F:DNA-3-methyladenine glycosylase activity"/>
    <property type="evidence" value="ECO:0007669"/>
    <property type="project" value="InterPro"/>
</dbReference>
<name>A0A9N9W8B2_9NEOP</name>
<reference evidence="7" key="2">
    <citation type="submission" date="2022-10" db="EMBL/GenBank/DDBJ databases">
        <authorList>
            <consortium name="ENA_rothamsted_submissions"/>
            <consortium name="culmorum"/>
            <person name="King R."/>
        </authorList>
    </citation>
    <scope>NUCLEOTIDE SEQUENCE</scope>
</reference>
<gene>
    <name evidence="7" type="ORF">DIATSA_LOCUS1349</name>
</gene>
<dbReference type="Proteomes" id="UP001153714">
    <property type="component" value="Chromosome 10"/>
</dbReference>
<sequence length="202" mass="23723">MIKRIKYDFETASFTRCEWVSKDPIYIEYHDKEWGIPVFDSLKLFEMLCLEGQQAGLSWITILKKRENYRNLFHCFNPYEIIKFSDEHVKRLLTDIGIVRHKGKIEAIINNSKCYIQMEKQNECFSDFIWSFVNHKPIVNDVNTSKELKTETATSIALSKELKKKGFKFVGSTICYSFMQACGLVNDHINTCICKTKEFQSE</sequence>
<evidence type="ECO:0000256" key="5">
    <source>
        <dbReference type="ARBA" id="ARBA00023204"/>
    </source>
</evidence>
<dbReference type="GO" id="GO:0006284">
    <property type="term" value="P:base-excision repair"/>
    <property type="evidence" value="ECO:0007669"/>
    <property type="project" value="InterPro"/>
</dbReference>
<dbReference type="EMBL" id="OU893341">
    <property type="protein sequence ID" value="CAG9783156.1"/>
    <property type="molecule type" value="Genomic_DNA"/>
</dbReference>
<evidence type="ECO:0000313" key="7">
    <source>
        <dbReference type="EMBL" id="CAG9783156.1"/>
    </source>
</evidence>
<evidence type="ECO:0000256" key="2">
    <source>
        <dbReference type="ARBA" id="ARBA00022763"/>
    </source>
</evidence>
<dbReference type="Gene3D" id="1.10.340.30">
    <property type="entry name" value="Hypothetical protein, domain 2"/>
    <property type="match status" value="1"/>
</dbReference>
<feature type="binding site" evidence="6">
    <location>
        <position position="17"/>
    </location>
    <ligand>
        <name>Zn(2+)</name>
        <dbReference type="ChEBI" id="CHEBI:29105"/>
    </ligand>
</feature>
<evidence type="ECO:0000256" key="1">
    <source>
        <dbReference type="ARBA" id="ARBA00022723"/>
    </source>
</evidence>
<reference evidence="7" key="1">
    <citation type="submission" date="2021-12" db="EMBL/GenBank/DDBJ databases">
        <authorList>
            <person name="King R."/>
        </authorList>
    </citation>
    <scope>NUCLEOTIDE SEQUENCE</scope>
</reference>
<dbReference type="PANTHER" id="PTHR30037">
    <property type="entry name" value="DNA-3-METHYLADENINE GLYCOSYLASE 1"/>
    <property type="match status" value="1"/>
</dbReference>
<keyword evidence="4 6" id="KW-0862">Zinc</keyword>
<dbReference type="InterPro" id="IPR052891">
    <property type="entry name" value="DNA-3mA_glycosylase"/>
</dbReference>
<dbReference type="FunFam" id="1.10.340.30:FF:000009">
    <property type="entry name" value="DNA-3-methyladenine glycosylase I"/>
    <property type="match status" value="1"/>
</dbReference>
<feature type="binding site" evidence="6">
    <location>
        <position position="30"/>
    </location>
    <ligand>
        <name>Zn(2+)</name>
        <dbReference type="ChEBI" id="CHEBI:29105"/>
    </ligand>
</feature>
<dbReference type="OrthoDB" id="3941538at2759"/>
<dbReference type="InterPro" id="IPR011257">
    <property type="entry name" value="DNA_glycosylase"/>
</dbReference>
<dbReference type="PANTHER" id="PTHR30037:SF4">
    <property type="entry name" value="DNA-3-METHYLADENINE GLYCOSYLASE I"/>
    <property type="match status" value="1"/>
</dbReference>
<keyword evidence="5" id="KW-0234">DNA repair</keyword>
<dbReference type="InterPro" id="IPR005019">
    <property type="entry name" value="Adenine_glyco"/>
</dbReference>
<keyword evidence="3" id="KW-0378">Hydrolase</keyword>
<dbReference type="InterPro" id="IPR004597">
    <property type="entry name" value="Tag"/>
</dbReference>
<dbReference type="GO" id="GO:0046872">
    <property type="term" value="F:metal ion binding"/>
    <property type="evidence" value="ECO:0007669"/>
    <property type="project" value="UniProtKB-KW"/>
</dbReference>
<protein>
    <recommendedName>
        <fullName evidence="9">DNA-3-methyladenine glycosylase I</fullName>
    </recommendedName>
</protein>